<proteinExistence type="predicted"/>
<dbReference type="RefSeq" id="WP_132241949.1">
    <property type="nucleotide sequence ID" value="NZ_SLZU01000001.1"/>
</dbReference>
<sequence>MRIVLFCVGLFLGYGVHTLTDFREDYSRSVELAEANCAILVLSDSKVELDPVRVDCKLIVDDDHLLTFEVSEIEGLYVDCLPGAAFFRREISPRECSLYER</sequence>
<evidence type="ECO:0000313" key="1">
    <source>
        <dbReference type="EMBL" id="TCS67675.1"/>
    </source>
</evidence>
<name>A0A4R3JQI4_9RHOB</name>
<keyword evidence="2" id="KW-1185">Reference proteome</keyword>
<comment type="caution">
    <text evidence="1">The sequence shown here is derived from an EMBL/GenBank/DDBJ whole genome shotgun (WGS) entry which is preliminary data.</text>
</comment>
<accession>A0A4R3JQI4</accession>
<gene>
    <name evidence="1" type="ORF">EDD52_101778</name>
</gene>
<reference evidence="1 2" key="1">
    <citation type="submission" date="2019-03" db="EMBL/GenBank/DDBJ databases">
        <title>Genomic Encyclopedia of Type Strains, Phase IV (KMG-IV): sequencing the most valuable type-strain genomes for metagenomic binning, comparative biology and taxonomic classification.</title>
        <authorList>
            <person name="Goeker M."/>
        </authorList>
    </citation>
    <scope>NUCLEOTIDE SEQUENCE [LARGE SCALE GENOMIC DNA]</scope>
    <source>
        <strain evidence="1 2">DSM 104836</strain>
    </source>
</reference>
<dbReference type="Proteomes" id="UP000295696">
    <property type="component" value="Unassembled WGS sequence"/>
</dbReference>
<organism evidence="1 2">
    <name type="scientific">Primorskyibacter sedentarius</name>
    <dbReference type="NCBI Taxonomy" id="745311"/>
    <lineage>
        <taxon>Bacteria</taxon>
        <taxon>Pseudomonadati</taxon>
        <taxon>Pseudomonadota</taxon>
        <taxon>Alphaproteobacteria</taxon>
        <taxon>Rhodobacterales</taxon>
        <taxon>Roseobacteraceae</taxon>
        <taxon>Primorskyibacter</taxon>
    </lineage>
</organism>
<dbReference type="AlphaFoldDB" id="A0A4R3JQI4"/>
<dbReference type="EMBL" id="SLZU01000001">
    <property type="protein sequence ID" value="TCS67675.1"/>
    <property type="molecule type" value="Genomic_DNA"/>
</dbReference>
<evidence type="ECO:0000313" key="2">
    <source>
        <dbReference type="Proteomes" id="UP000295696"/>
    </source>
</evidence>
<protein>
    <submittedName>
        <fullName evidence="1">Uncharacterized protein</fullName>
    </submittedName>
</protein>